<accession>A0A747DPV0</accession>
<dbReference type="InterPro" id="IPR007047">
    <property type="entry name" value="Flp_Fap"/>
</dbReference>
<feature type="transmembrane region" description="Helical" evidence="1">
    <location>
        <begin position="36"/>
        <end position="56"/>
    </location>
</feature>
<dbReference type="EMBL" id="DAAVFB010000005">
    <property type="protein sequence ID" value="HAF4391220.1"/>
    <property type="molecule type" value="Genomic_DNA"/>
</dbReference>
<dbReference type="Pfam" id="PF04964">
    <property type="entry name" value="Flp_Fap"/>
    <property type="match status" value="1"/>
</dbReference>
<gene>
    <name evidence="2" type="ORF">G8M63_002586</name>
    <name evidence="3" type="ORF">G9F17_002871</name>
</gene>
<evidence type="ECO:0000313" key="3">
    <source>
        <dbReference type="EMBL" id="HAF6182508.1"/>
    </source>
</evidence>
<dbReference type="EMBL" id="DAAVQE010000004">
    <property type="protein sequence ID" value="HAF6182508.1"/>
    <property type="molecule type" value="Genomic_DNA"/>
</dbReference>
<sequence length="89" mass="9083">MSESLMLKGYVTSRIIAESICNKCKKYLRANDGVTAVEYAIVVAGVAAIVIAIFGAGGPVEDVLKTTFTSLKTKVTTLIAGSGSGGGTP</sequence>
<reference evidence="2" key="2">
    <citation type="submission" date="2020-02" db="EMBL/GenBank/DDBJ databases">
        <authorList>
            <consortium name="NCBI Pathogen Detection Project"/>
        </authorList>
    </citation>
    <scope>NUCLEOTIDE SEQUENCE</scope>
    <source>
        <strain evidence="3">MA.CK_98/00004400</strain>
        <strain evidence="2">MA.CK_99/00000642</strain>
    </source>
</reference>
<dbReference type="AlphaFoldDB" id="A0A747DPV0"/>
<keyword evidence="1" id="KW-1133">Transmembrane helix</keyword>
<comment type="caution">
    <text evidence="2">The sequence shown here is derived from an EMBL/GenBank/DDBJ whole genome shotgun (WGS) entry which is preliminary data.</text>
</comment>
<evidence type="ECO:0000256" key="1">
    <source>
        <dbReference type="SAM" id="Phobius"/>
    </source>
</evidence>
<keyword evidence="1" id="KW-0472">Membrane</keyword>
<organism evidence="2">
    <name type="scientific">Salmonella enterica</name>
    <name type="common">Salmonella choleraesuis</name>
    <dbReference type="NCBI Taxonomy" id="28901"/>
    <lineage>
        <taxon>Bacteria</taxon>
        <taxon>Pseudomonadati</taxon>
        <taxon>Pseudomonadota</taxon>
        <taxon>Gammaproteobacteria</taxon>
        <taxon>Enterobacterales</taxon>
        <taxon>Enterobacteriaceae</taxon>
        <taxon>Salmonella</taxon>
    </lineage>
</organism>
<evidence type="ECO:0000313" key="2">
    <source>
        <dbReference type="EMBL" id="HAF4391220.1"/>
    </source>
</evidence>
<proteinExistence type="predicted"/>
<name>A0A747DPV0_SALER</name>
<protein>
    <submittedName>
        <fullName evidence="2">Flp family type IVb pilin</fullName>
    </submittedName>
</protein>
<keyword evidence="1" id="KW-0812">Transmembrane</keyword>
<reference evidence="2" key="1">
    <citation type="journal article" date="2018" name="Genome Biol.">
        <title>SKESA: strategic k-mer extension for scrupulous assemblies.</title>
        <authorList>
            <person name="Souvorov A."/>
            <person name="Agarwala R."/>
            <person name="Lipman D.J."/>
        </authorList>
    </citation>
    <scope>NUCLEOTIDE SEQUENCE</scope>
    <source>
        <strain evidence="3">MA.CK_98/00004400</strain>
        <strain evidence="2">MA.CK_99/00000642</strain>
    </source>
</reference>